<dbReference type="RefSeq" id="WP_055734134.1">
    <property type="nucleotide sequence ID" value="NZ_BMDY01000012.1"/>
</dbReference>
<keyword evidence="2" id="KW-1185">Reference proteome</keyword>
<dbReference type="EMBL" id="BMDY01000012">
    <property type="protein sequence ID" value="GGB08312.1"/>
    <property type="molecule type" value="Genomic_DNA"/>
</dbReference>
<accession>A0ABQ1I2C9</accession>
<comment type="caution">
    <text evidence="1">The sequence shown here is derived from an EMBL/GenBank/DDBJ whole genome shotgun (WGS) entry which is preliminary data.</text>
</comment>
<evidence type="ECO:0000313" key="2">
    <source>
        <dbReference type="Proteomes" id="UP000651977"/>
    </source>
</evidence>
<evidence type="ECO:0008006" key="3">
    <source>
        <dbReference type="Google" id="ProtNLM"/>
    </source>
</evidence>
<protein>
    <recommendedName>
        <fullName evidence="3">DUF2750 domain-containing protein</fullName>
    </recommendedName>
</protein>
<organism evidence="1 2">
    <name type="scientific">Agarivorans gilvus</name>
    <dbReference type="NCBI Taxonomy" id="680279"/>
    <lineage>
        <taxon>Bacteria</taxon>
        <taxon>Pseudomonadati</taxon>
        <taxon>Pseudomonadota</taxon>
        <taxon>Gammaproteobacteria</taxon>
        <taxon>Alteromonadales</taxon>
        <taxon>Alteromonadaceae</taxon>
        <taxon>Agarivorans</taxon>
    </lineage>
</organism>
<sequence>MSQLSVIEEHDRLTTKQRYQHFIEQARSQQQVWTLSDEQGCLIIETGDEKVLLLWSDAALAEHWASKDHASFKALAINLDELKEKWLPGMAQDGFDLAVAPSFAGEGTIVAPLDLREELVSGKIK</sequence>
<name>A0ABQ1I2C9_9ALTE</name>
<gene>
    <name evidence="1" type="ORF">GCM10007414_22180</name>
</gene>
<dbReference type="Proteomes" id="UP000651977">
    <property type="component" value="Unassembled WGS sequence"/>
</dbReference>
<dbReference type="InterPro" id="IPR021284">
    <property type="entry name" value="DUF2750"/>
</dbReference>
<reference evidence="2" key="1">
    <citation type="journal article" date="2019" name="Int. J. Syst. Evol. Microbiol.">
        <title>The Global Catalogue of Microorganisms (GCM) 10K type strain sequencing project: providing services to taxonomists for standard genome sequencing and annotation.</title>
        <authorList>
            <consortium name="The Broad Institute Genomics Platform"/>
            <consortium name="The Broad Institute Genome Sequencing Center for Infectious Disease"/>
            <person name="Wu L."/>
            <person name="Ma J."/>
        </authorList>
    </citation>
    <scope>NUCLEOTIDE SEQUENCE [LARGE SCALE GENOMIC DNA]</scope>
    <source>
        <strain evidence="2">CGMCC 1.10131</strain>
    </source>
</reference>
<evidence type="ECO:0000313" key="1">
    <source>
        <dbReference type="EMBL" id="GGB08312.1"/>
    </source>
</evidence>
<proteinExistence type="predicted"/>
<dbReference type="Pfam" id="PF11042">
    <property type="entry name" value="DUF2750"/>
    <property type="match status" value="1"/>
</dbReference>